<accession>A0A8H7EV33</accession>
<proteinExistence type="predicted"/>
<dbReference type="Proteomes" id="UP000605846">
    <property type="component" value="Unassembled WGS sequence"/>
</dbReference>
<evidence type="ECO:0000313" key="2">
    <source>
        <dbReference type="EMBL" id="KAF7730394.1"/>
    </source>
</evidence>
<name>A0A8H7EV33_9FUNG</name>
<evidence type="ECO:0000256" key="1">
    <source>
        <dbReference type="SAM" id="MobiDB-lite"/>
    </source>
</evidence>
<dbReference type="AlphaFoldDB" id="A0A8H7EV33"/>
<sequence>MPIQVKPTRSTTTTSTAAQRIKQRPAAPSTSYPWLPMYRRRRGVVVARRCQPVVASSPTTAFAMISRKPIM</sequence>
<keyword evidence="3" id="KW-1185">Reference proteome</keyword>
<comment type="caution">
    <text evidence="2">The sequence shown here is derived from an EMBL/GenBank/DDBJ whole genome shotgun (WGS) entry which is preliminary data.</text>
</comment>
<evidence type="ECO:0000313" key="3">
    <source>
        <dbReference type="Proteomes" id="UP000605846"/>
    </source>
</evidence>
<reference evidence="2" key="1">
    <citation type="submission" date="2020-01" db="EMBL/GenBank/DDBJ databases">
        <title>Genome Sequencing of Three Apophysomyces-Like Fungal Strains Confirms a Novel Fungal Genus in the Mucoromycota with divergent Burkholderia-like Endosymbiotic Bacteria.</title>
        <authorList>
            <person name="Stajich J.E."/>
            <person name="Macias A.M."/>
            <person name="Carter-House D."/>
            <person name="Lovett B."/>
            <person name="Kasson L.R."/>
            <person name="Berry K."/>
            <person name="Grigoriev I."/>
            <person name="Chang Y."/>
            <person name="Spatafora J."/>
            <person name="Kasson M.T."/>
        </authorList>
    </citation>
    <scope>NUCLEOTIDE SEQUENCE</scope>
    <source>
        <strain evidence="2">NRRL A-21654</strain>
    </source>
</reference>
<gene>
    <name evidence="2" type="ORF">EC973_002200</name>
</gene>
<feature type="region of interest" description="Disordered" evidence="1">
    <location>
        <begin position="1"/>
        <end position="33"/>
    </location>
</feature>
<protein>
    <submittedName>
        <fullName evidence="2">Uncharacterized protein</fullName>
    </submittedName>
</protein>
<organism evidence="2 3">
    <name type="scientific">Apophysomyces ossiformis</name>
    <dbReference type="NCBI Taxonomy" id="679940"/>
    <lineage>
        <taxon>Eukaryota</taxon>
        <taxon>Fungi</taxon>
        <taxon>Fungi incertae sedis</taxon>
        <taxon>Mucoromycota</taxon>
        <taxon>Mucoromycotina</taxon>
        <taxon>Mucoromycetes</taxon>
        <taxon>Mucorales</taxon>
        <taxon>Mucorineae</taxon>
        <taxon>Mucoraceae</taxon>
        <taxon>Apophysomyces</taxon>
    </lineage>
</organism>
<dbReference type="EMBL" id="JABAYA010000016">
    <property type="protein sequence ID" value="KAF7730394.1"/>
    <property type="molecule type" value="Genomic_DNA"/>
</dbReference>